<feature type="transmembrane region" description="Helical" evidence="7">
    <location>
        <begin position="115"/>
        <end position="139"/>
    </location>
</feature>
<proteinExistence type="inferred from homology"/>
<evidence type="ECO:0000256" key="3">
    <source>
        <dbReference type="ARBA" id="ARBA00022692"/>
    </source>
</evidence>
<comment type="similarity">
    <text evidence="2">Belongs to the peptidase S54 family.</text>
</comment>
<feature type="transmembrane region" description="Helical" evidence="7">
    <location>
        <begin position="55"/>
        <end position="80"/>
    </location>
</feature>
<dbReference type="InterPro" id="IPR035952">
    <property type="entry name" value="Rhomboid-like_sf"/>
</dbReference>
<dbReference type="PANTHER" id="PTHR43731:SF14">
    <property type="entry name" value="PRESENILIN-ASSOCIATED RHOMBOID-LIKE PROTEIN, MITOCHONDRIAL"/>
    <property type="match status" value="1"/>
</dbReference>
<dbReference type="EMBL" id="JBCITM010000006">
    <property type="protein sequence ID" value="MEN1760385.1"/>
    <property type="molecule type" value="Genomic_DNA"/>
</dbReference>
<feature type="domain" description="Peptidase S54 rhomboid" evidence="8">
    <location>
        <begin position="54"/>
        <end position="195"/>
    </location>
</feature>
<feature type="transmembrane region" description="Helical" evidence="7">
    <location>
        <begin position="151"/>
        <end position="168"/>
    </location>
</feature>
<keyword evidence="6 7" id="KW-0472">Membrane</keyword>
<reference evidence="9 10" key="1">
    <citation type="submission" date="2024-04" db="EMBL/GenBank/DDBJ databases">
        <title>Genome sequencing and metabolic network reconstruction of aminoacids and betaine degradation by Anoxynatronum sibiricum.</title>
        <authorList>
            <person name="Detkova E.N."/>
            <person name="Boltjanskaja Y.V."/>
            <person name="Mardanov A.V."/>
            <person name="Kevbrin V."/>
        </authorList>
    </citation>
    <scope>NUCLEOTIDE SEQUENCE [LARGE SCALE GENOMIC DNA]</scope>
    <source>
        <strain evidence="9 10">Z-7981</strain>
    </source>
</reference>
<gene>
    <name evidence="9" type="ORF">AAIG11_07870</name>
</gene>
<feature type="transmembrane region" description="Helical" evidence="7">
    <location>
        <begin position="12"/>
        <end position="35"/>
    </location>
</feature>
<protein>
    <submittedName>
        <fullName evidence="9">Rhomboid family intramembrane serine protease</fullName>
        <ecNumber evidence="9">3.4.21.-</ecNumber>
    </submittedName>
</protein>
<evidence type="ECO:0000256" key="5">
    <source>
        <dbReference type="ARBA" id="ARBA00022989"/>
    </source>
</evidence>
<dbReference type="InterPro" id="IPR022764">
    <property type="entry name" value="Peptidase_S54_rhomboid_dom"/>
</dbReference>
<organism evidence="9 10">
    <name type="scientific">Anoxynatronum sibiricum</name>
    <dbReference type="NCBI Taxonomy" id="210623"/>
    <lineage>
        <taxon>Bacteria</taxon>
        <taxon>Bacillati</taxon>
        <taxon>Bacillota</taxon>
        <taxon>Clostridia</taxon>
        <taxon>Eubacteriales</taxon>
        <taxon>Clostridiaceae</taxon>
        <taxon>Anoxynatronum</taxon>
    </lineage>
</organism>
<evidence type="ECO:0000256" key="6">
    <source>
        <dbReference type="ARBA" id="ARBA00023136"/>
    </source>
</evidence>
<evidence type="ECO:0000256" key="7">
    <source>
        <dbReference type="SAM" id="Phobius"/>
    </source>
</evidence>
<dbReference type="GO" id="GO:0008233">
    <property type="term" value="F:peptidase activity"/>
    <property type="evidence" value="ECO:0007669"/>
    <property type="project" value="UniProtKB-KW"/>
</dbReference>
<name>A0ABU9VTA6_9CLOT</name>
<evidence type="ECO:0000313" key="9">
    <source>
        <dbReference type="EMBL" id="MEN1760385.1"/>
    </source>
</evidence>
<evidence type="ECO:0000256" key="1">
    <source>
        <dbReference type="ARBA" id="ARBA00004141"/>
    </source>
</evidence>
<dbReference type="GO" id="GO:0006508">
    <property type="term" value="P:proteolysis"/>
    <property type="evidence" value="ECO:0007669"/>
    <property type="project" value="UniProtKB-KW"/>
</dbReference>
<evidence type="ECO:0000313" key="10">
    <source>
        <dbReference type="Proteomes" id="UP001407405"/>
    </source>
</evidence>
<keyword evidence="9" id="KW-0645">Protease</keyword>
<accession>A0ABU9VTA6</accession>
<feature type="transmembrane region" description="Helical" evidence="7">
    <location>
        <begin position="92"/>
        <end position="109"/>
    </location>
</feature>
<keyword evidence="5 7" id="KW-1133">Transmembrane helix</keyword>
<comment type="caution">
    <text evidence="9">The sequence shown here is derived from an EMBL/GenBank/DDBJ whole genome shotgun (WGS) entry which is preliminary data.</text>
</comment>
<dbReference type="PANTHER" id="PTHR43731">
    <property type="entry name" value="RHOMBOID PROTEASE"/>
    <property type="match status" value="1"/>
</dbReference>
<dbReference type="Pfam" id="PF01694">
    <property type="entry name" value="Rhomboid"/>
    <property type="match status" value="1"/>
</dbReference>
<evidence type="ECO:0000256" key="2">
    <source>
        <dbReference type="ARBA" id="ARBA00009045"/>
    </source>
</evidence>
<keyword evidence="10" id="KW-1185">Reference proteome</keyword>
<dbReference type="EC" id="3.4.21.-" evidence="9"/>
<dbReference type="SUPFAM" id="SSF144091">
    <property type="entry name" value="Rhomboid-like"/>
    <property type="match status" value="1"/>
</dbReference>
<dbReference type="Proteomes" id="UP001407405">
    <property type="component" value="Unassembled WGS sequence"/>
</dbReference>
<keyword evidence="3 7" id="KW-0812">Transmembrane</keyword>
<comment type="subcellular location">
    <subcellularLocation>
        <location evidence="1">Membrane</location>
        <topology evidence="1">Multi-pass membrane protein</topology>
    </subcellularLocation>
</comment>
<feature type="transmembrane region" description="Helical" evidence="7">
    <location>
        <begin position="174"/>
        <end position="193"/>
    </location>
</feature>
<evidence type="ECO:0000256" key="4">
    <source>
        <dbReference type="ARBA" id="ARBA00022801"/>
    </source>
</evidence>
<keyword evidence="4 9" id="KW-0378">Hydrolase</keyword>
<sequence>MENFMEKLKSVLREAPATMTFILINSAIFVILNALPGTRDYLLLNHELQVILQRPWTLVTVFFSQELHIHLLMNMGLFFFFGREMEKHAGSVAVMATYMICGFLGSLTIPPLAPFIGWTTGLVAGASAAVWGVVAAVAVLRPTTRFWGHPAKHYTMALFAGNALLFIMNPDVSIGAAAHAVGILAGLVCGYGFRRRQA</sequence>
<dbReference type="Gene3D" id="1.20.1540.10">
    <property type="entry name" value="Rhomboid-like"/>
    <property type="match status" value="1"/>
</dbReference>
<evidence type="ECO:0000259" key="8">
    <source>
        <dbReference type="Pfam" id="PF01694"/>
    </source>
</evidence>
<dbReference type="InterPro" id="IPR050925">
    <property type="entry name" value="Rhomboid_protease_S54"/>
</dbReference>